<proteinExistence type="predicted"/>
<evidence type="ECO:0000313" key="2">
    <source>
        <dbReference type="EMBL" id="MXQ90473.1"/>
    </source>
</evidence>
<feature type="compositionally biased region" description="Basic and acidic residues" evidence="1">
    <location>
        <begin position="39"/>
        <end position="62"/>
    </location>
</feature>
<feature type="region of interest" description="Disordered" evidence="1">
    <location>
        <begin position="1"/>
        <end position="138"/>
    </location>
</feature>
<feature type="compositionally biased region" description="Polar residues" evidence="1">
    <location>
        <begin position="25"/>
        <end position="35"/>
    </location>
</feature>
<gene>
    <name evidence="2" type="ORF">E5288_WYG016147</name>
</gene>
<feature type="compositionally biased region" description="Low complexity" evidence="1">
    <location>
        <begin position="98"/>
        <end position="132"/>
    </location>
</feature>
<accession>A0A6B0RT26</accession>
<keyword evidence="3" id="KW-1185">Reference proteome</keyword>
<comment type="caution">
    <text evidence="2">The sequence shown here is derived from an EMBL/GenBank/DDBJ whole genome shotgun (WGS) entry which is preliminary data.</text>
</comment>
<name>A0A6B0RT26_9CETA</name>
<feature type="region of interest" description="Disordered" evidence="1">
    <location>
        <begin position="145"/>
        <end position="164"/>
    </location>
</feature>
<protein>
    <submittedName>
        <fullName evidence="2">Uncharacterized protein</fullName>
    </submittedName>
</protein>
<dbReference type="AlphaFoldDB" id="A0A6B0RT26"/>
<sequence length="181" mass="18397">MRHDALRTGRGPSPSGSKVCPPHPQNWSSLSSEPAPTQREMRAPEVGFREEKPVQGSPEKRGFTKQGESQGLGSEPQISHWQHTGTQQLEPQPPLEPPTRATAPAAGAAAPTAGATASTAGAAGPTASGTARAAHDSGALRVESVGGAGPCPRSLCEASGPLGPRVLLSAPCTQQVINPGP</sequence>
<evidence type="ECO:0000256" key="1">
    <source>
        <dbReference type="SAM" id="MobiDB-lite"/>
    </source>
</evidence>
<dbReference type="EMBL" id="VBQZ03000064">
    <property type="protein sequence ID" value="MXQ90473.1"/>
    <property type="molecule type" value="Genomic_DNA"/>
</dbReference>
<feature type="compositionally biased region" description="Polar residues" evidence="1">
    <location>
        <begin position="66"/>
        <end position="86"/>
    </location>
</feature>
<organism evidence="2 3">
    <name type="scientific">Bos mutus</name>
    <name type="common">wild yak</name>
    <dbReference type="NCBI Taxonomy" id="72004"/>
    <lineage>
        <taxon>Eukaryota</taxon>
        <taxon>Metazoa</taxon>
        <taxon>Chordata</taxon>
        <taxon>Craniata</taxon>
        <taxon>Vertebrata</taxon>
        <taxon>Euteleostomi</taxon>
        <taxon>Mammalia</taxon>
        <taxon>Eutheria</taxon>
        <taxon>Laurasiatheria</taxon>
        <taxon>Artiodactyla</taxon>
        <taxon>Ruminantia</taxon>
        <taxon>Pecora</taxon>
        <taxon>Bovidae</taxon>
        <taxon>Bovinae</taxon>
        <taxon>Bos</taxon>
    </lineage>
</organism>
<dbReference type="Proteomes" id="UP000322234">
    <property type="component" value="Unassembled WGS sequence"/>
</dbReference>
<evidence type="ECO:0000313" key="3">
    <source>
        <dbReference type="Proteomes" id="UP000322234"/>
    </source>
</evidence>
<reference evidence="2" key="1">
    <citation type="submission" date="2019-10" db="EMBL/GenBank/DDBJ databases">
        <title>The sequence and de novo assembly of the wild yak genome.</title>
        <authorList>
            <person name="Liu Y."/>
        </authorList>
    </citation>
    <scope>NUCLEOTIDE SEQUENCE [LARGE SCALE GENOMIC DNA]</scope>
    <source>
        <strain evidence="2">WY2019</strain>
    </source>
</reference>